<evidence type="ECO:0000259" key="1">
    <source>
        <dbReference type="Pfam" id="PF07110"/>
    </source>
</evidence>
<comment type="caution">
    <text evidence="2">The sequence shown here is derived from an EMBL/GenBank/DDBJ whole genome shotgun (WGS) entry which is preliminary data.</text>
</comment>
<dbReference type="GO" id="GO:0016491">
    <property type="term" value="F:oxidoreductase activity"/>
    <property type="evidence" value="ECO:0007669"/>
    <property type="project" value="InterPro"/>
</dbReference>
<sequence length="110" mass="11638">MYDVFAIYDHPSDPEAFNAHYERVHAPLTRRMPGLLEFEWGVAAPGSSVHVIARMTFADEASADAGLTSPEGTAAVEDLQNFAAAGVTVIRAPRALGTAVLGVEPADASR</sequence>
<organism evidence="2 3">
    <name type="scientific">Ruicaihuangia caeni</name>
    <dbReference type="NCBI Taxonomy" id="3042517"/>
    <lineage>
        <taxon>Bacteria</taxon>
        <taxon>Bacillati</taxon>
        <taxon>Actinomycetota</taxon>
        <taxon>Actinomycetes</taxon>
        <taxon>Micrococcales</taxon>
        <taxon>Microbacteriaceae</taxon>
        <taxon>Ruicaihuangia</taxon>
    </lineage>
</organism>
<protein>
    <submittedName>
        <fullName evidence="2">EthD family reductase</fullName>
    </submittedName>
</protein>
<feature type="domain" description="EthD" evidence="1">
    <location>
        <begin position="12"/>
        <end position="84"/>
    </location>
</feature>
<dbReference type="Proteomes" id="UP001321506">
    <property type="component" value="Unassembled WGS sequence"/>
</dbReference>
<dbReference type="NCBIfam" id="TIGR02118">
    <property type="entry name" value="EthD family reductase"/>
    <property type="match status" value="1"/>
</dbReference>
<dbReference type="AlphaFoldDB" id="A0AAW6TAB2"/>
<dbReference type="EMBL" id="JASATX010000003">
    <property type="protein sequence ID" value="MDI2098918.1"/>
    <property type="molecule type" value="Genomic_DNA"/>
</dbReference>
<dbReference type="InterPro" id="IPR011008">
    <property type="entry name" value="Dimeric_a/b-barrel"/>
</dbReference>
<dbReference type="Pfam" id="PF07110">
    <property type="entry name" value="EthD"/>
    <property type="match status" value="1"/>
</dbReference>
<dbReference type="RefSeq" id="WP_281488708.1">
    <property type="nucleotide sequence ID" value="NZ_JASATX010000003.1"/>
</dbReference>
<reference evidence="2 3" key="1">
    <citation type="submission" date="2023-04" db="EMBL/GenBank/DDBJ databases">
        <title>Klugiella caeni sp. nov. isolated from the sludge of biochemical tank.</title>
        <authorList>
            <person name="Geng K."/>
        </authorList>
    </citation>
    <scope>NUCLEOTIDE SEQUENCE [LARGE SCALE GENOMIC DNA]</scope>
    <source>
        <strain evidence="2 3">YN-L-19</strain>
    </source>
</reference>
<dbReference type="SUPFAM" id="SSF54909">
    <property type="entry name" value="Dimeric alpha+beta barrel"/>
    <property type="match status" value="1"/>
</dbReference>
<name>A0AAW6TAB2_9MICO</name>
<proteinExistence type="predicted"/>
<accession>A0AAW6TAB2</accession>
<keyword evidence="3" id="KW-1185">Reference proteome</keyword>
<dbReference type="Gene3D" id="3.30.70.100">
    <property type="match status" value="1"/>
</dbReference>
<gene>
    <name evidence="2" type="ORF">QF206_08080</name>
</gene>
<dbReference type="InterPro" id="IPR009799">
    <property type="entry name" value="EthD_dom"/>
</dbReference>
<evidence type="ECO:0000313" key="3">
    <source>
        <dbReference type="Proteomes" id="UP001321506"/>
    </source>
</evidence>
<evidence type="ECO:0000313" key="2">
    <source>
        <dbReference type="EMBL" id="MDI2098918.1"/>
    </source>
</evidence>